<evidence type="ECO:0000256" key="1">
    <source>
        <dbReference type="ARBA" id="ARBA00008867"/>
    </source>
</evidence>
<feature type="compositionally biased region" description="Low complexity" evidence="8">
    <location>
        <begin position="730"/>
        <end position="753"/>
    </location>
</feature>
<keyword evidence="2" id="KW-0723">Serine/threonine-protein kinase</keyword>
<dbReference type="EMBL" id="CP003009">
    <property type="protein sequence ID" value="AEO62305.1"/>
    <property type="molecule type" value="Genomic_DNA"/>
</dbReference>
<dbReference type="GeneID" id="11521285"/>
<gene>
    <name evidence="10" type="ORF">THITE_2106343</name>
</gene>
<feature type="compositionally biased region" description="Low complexity" evidence="8">
    <location>
        <begin position="1358"/>
        <end position="1389"/>
    </location>
</feature>
<feature type="compositionally biased region" description="Polar residues" evidence="8">
    <location>
        <begin position="283"/>
        <end position="303"/>
    </location>
</feature>
<feature type="compositionally biased region" description="Polar residues" evidence="8">
    <location>
        <begin position="641"/>
        <end position="650"/>
    </location>
</feature>
<dbReference type="PANTHER" id="PTHR24058">
    <property type="entry name" value="DUAL SPECIFICITY PROTEIN KINASE"/>
    <property type="match status" value="1"/>
</dbReference>
<accession>G2QX84</accession>
<dbReference type="InterPro" id="IPR050494">
    <property type="entry name" value="Ser_Thr_dual-spec_kinase"/>
</dbReference>
<dbReference type="FunFam" id="1.10.510.10:FF:000112">
    <property type="entry name" value="Putative dual specificity tyrosine-phosphorylation-regulated kinase 2"/>
    <property type="match status" value="1"/>
</dbReference>
<feature type="compositionally biased region" description="Basic and acidic residues" evidence="8">
    <location>
        <begin position="1"/>
        <end position="15"/>
    </location>
</feature>
<dbReference type="InterPro" id="IPR008271">
    <property type="entry name" value="Ser/Thr_kinase_AS"/>
</dbReference>
<reference evidence="10 11" key="1">
    <citation type="journal article" date="2011" name="Nat. Biotechnol.">
        <title>Comparative genomic analysis of the thermophilic biomass-degrading fungi Myceliophthora thermophila and Thielavia terrestris.</title>
        <authorList>
            <person name="Berka R.M."/>
            <person name="Grigoriev I.V."/>
            <person name="Otillar R."/>
            <person name="Salamov A."/>
            <person name="Grimwood J."/>
            <person name="Reid I."/>
            <person name="Ishmael N."/>
            <person name="John T."/>
            <person name="Darmond C."/>
            <person name="Moisan M.-C."/>
            <person name="Henrissat B."/>
            <person name="Coutinho P.M."/>
            <person name="Lombard V."/>
            <person name="Natvig D.O."/>
            <person name="Lindquist E."/>
            <person name="Schmutz J."/>
            <person name="Lucas S."/>
            <person name="Harris P."/>
            <person name="Powlowski J."/>
            <person name="Bellemare A."/>
            <person name="Taylor D."/>
            <person name="Butler G."/>
            <person name="de Vries R.P."/>
            <person name="Allijn I.E."/>
            <person name="van den Brink J."/>
            <person name="Ushinsky S."/>
            <person name="Storms R."/>
            <person name="Powell A.J."/>
            <person name="Paulsen I.T."/>
            <person name="Elbourne L.D.H."/>
            <person name="Baker S.E."/>
            <person name="Magnuson J."/>
            <person name="LaBoissiere S."/>
            <person name="Clutterbuck A.J."/>
            <person name="Martinez D."/>
            <person name="Wogulis M."/>
            <person name="de Leon A.L."/>
            <person name="Rey M.W."/>
            <person name="Tsang A."/>
        </authorList>
    </citation>
    <scope>NUCLEOTIDE SEQUENCE [LARGE SCALE GENOMIC DNA]</scope>
    <source>
        <strain evidence="11">ATCC 38088 / NRRL 8126</strain>
    </source>
</reference>
<feature type="compositionally biased region" description="Polar residues" evidence="8">
    <location>
        <begin position="227"/>
        <end position="244"/>
    </location>
</feature>
<dbReference type="CDD" id="cd14210">
    <property type="entry name" value="PKc_DYRK"/>
    <property type="match status" value="1"/>
</dbReference>
<keyword evidence="3" id="KW-0808">Transferase</keyword>
<feature type="compositionally biased region" description="Pro residues" evidence="8">
    <location>
        <begin position="715"/>
        <end position="729"/>
    </location>
</feature>
<feature type="compositionally biased region" description="Low complexity" evidence="8">
    <location>
        <begin position="43"/>
        <end position="56"/>
    </location>
</feature>
<dbReference type="HOGENOM" id="CLU_000288_29_2_1"/>
<dbReference type="PROSITE" id="PS00108">
    <property type="entry name" value="PROTEIN_KINASE_ST"/>
    <property type="match status" value="1"/>
</dbReference>
<proteinExistence type="inferred from homology"/>
<dbReference type="eggNOG" id="KOG0667">
    <property type="taxonomic scope" value="Eukaryota"/>
</dbReference>
<dbReference type="KEGG" id="ttt:THITE_2106343"/>
<dbReference type="Gene3D" id="3.30.200.20">
    <property type="entry name" value="Phosphorylase Kinase, domain 1"/>
    <property type="match status" value="1"/>
</dbReference>
<comment type="similarity">
    <text evidence="1">Belongs to the protein kinase superfamily. CMGC Ser/Thr protein kinase family. MNB/DYRK subfamily.</text>
</comment>
<evidence type="ECO:0000256" key="4">
    <source>
        <dbReference type="ARBA" id="ARBA00022741"/>
    </source>
</evidence>
<keyword evidence="5" id="KW-0418">Kinase</keyword>
<dbReference type="InterPro" id="IPR011009">
    <property type="entry name" value="Kinase-like_dom_sf"/>
</dbReference>
<feature type="region of interest" description="Disordered" evidence="8">
    <location>
        <begin position="132"/>
        <end position="249"/>
    </location>
</feature>
<dbReference type="PROSITE" id="PS00107">
    <property type="entry name" value="PROTEIN_KINASE_ATP"/>
    <property type="match status" value="1"/>
</dbReference>
<feature type="region of interest" description="Disordered" evidence="8">
    <location>
        <begin position="1"/>
        <end position="69"/>
    </location>
</feature>
<sequence>MSRERQIPAGPRRENQSPTRRTVSGSPTKLGPGRWPTTDAPMLSASSSNNHSLFSFGGKHGLPDDVTDTATSFDFLPSVSFDDLQSSLESASADFKLTQFPSPTGQGPILADRPLAAGNTMVERPDITRHTVASHAAAQQPPVTRSRTGSILRRPSTSSRHASISSTAPSNPGVQNAPTAPAAMRSRRQSHYPPVSNANIVKPPRKSTGDVAIGGEFEPRKRRPSVASLSDRNGLESTTRSSIDGGSRLAGDVLRAHTNSRTAKARSVQPPPRASQAMLSADTNTMSLDPGHTSTALPRSPRTSAKGPNPTGKRISVMPGAPQLPHATGLGARTISPTDTRRMQRLSMHHTQGQPTAPVLPNPPQLTADGRSSSRSPSILPRKISTPSSSRTTPDPNRKSYSSGLSITSNASVSTTVRTSTASVQQRNSQAASSRLPAPKVLGLHNSVSHDEEEDVPPVPAIPKAYESPKETFITEAGPLDKRKSNLAYDASSIHSNSTGSVSGGVNEAPHAKTHRRASQRKSVHTSKLDMESKAVVSQTKKTLEPLRLPPITLGPLSTPTAARIAALQEQGSSDRNLSPPPARQIPKTPTTPMTASKSAFFRTRPEERTDVQHLRSSSSVYRFRRESPPPPEPTSSSESVTAVNNGNQRSGPSPFLSSSLPKGGHMEAAFLKRSKTGGDFTLPLDNTAAAESTTHLSKPSGPRAEKTATARPAKSPPPLSSPDEPPTPSSMSSLRRKLSLSWKRSASKSGSSGQLQVEKSEHGTVKHDSMPPPRIPASVTLNSVNTGKPPSPTPSAKSSGAGTYLESRRRKSSASSLNAIIAQEQRGRSDGLGTAKKESTLDTVAERTTLAHNSSVVQKILKPRQSSAALRHHDVWTAELDKDDMIAEEEMMKLGLRRKDTELAARTLDALRKRATPKERVSPQEAIRIAVLNIYERGEIVDYKDVYFCGTQNAAKVVGDPQSDSPNFGYDDERGDYSIVPGDHLAYRYEIIDVLGKGSFGQVVRCIDHKTGALVAVKIIRNKKRFHQQALVEVNILQKLREWDPHNKHSMVNFTHSFYFRGHLCISTELLDMNLYEFIKSNAFRGFSLKMIRRFTKQMLSALNLLKQHKVIHCDLKPENILLRHPLHTEIKVIDFGSSCFENEKVYTYIQSRFYRSPEVILGMSYGMPIDMWSLGCILAELYTGVPIFPGENEQEQLACIMEVFGPPEKHLIEKSTRKKLFFDSMGKPRLTVSSKGRRRRPSSKTLQQVLKCDDEAFLDFIARCLRWDPDRRMKPEEAIRHEFITGQKSSVPVPRSAIRDSSPSKRVASLNAGPRPLPEPPAAAKSNPSSLRSRDAAAGFNAHHHNSPLKPGMAPSSTASTTRRTSGVVASSSSTTASASTAAPASTIPGLKRTSTGTGAGAGTASHSNGASAAPSGPLSGSHSNSSLPRASIRSVSGSFAGVGGGAGAGGGVRQDLATAGASAAMGRRV</sequence>
<name>G2QX84_THETT</name>
<evidence type="ECO:0000256" key="2">
    <source>
        <dbReference type="ARBA" id="ARBA00022527"/>
    </source>
</evidence>
<evidence type="ECO:0000256" key="7">
    <source>
        <dbReference type="PROSITE-ProRule" id="PRU10141"/>
    </source>
</evidence>
<feature type="region of interest" description="Disordered" evidence="8">
    <location>
        <begin position="1283"/>
        <end position="1432"/>
    </location>
</feature>
<feature type="region of interest" description="Disordered" evidence="8">
    <location>
        <begin position="496"/>
        <end position="542"/>
    </location>
</feature>
<dbReference type="GO" id="GO:0005856">
    <property type="term" value="C:cytoskeleton"/>
    <property type="evidence" value="ECO:0007669"/>
    <property type="project" value="TreeGrafter"/>
</dbReference>
<dbReference type="InterPro" id="IPR000719">
    <property type="entry name" value="Prot_kinase_dom"/>
</dbReference>
<feature type="compositionally biased region" description="Low complexity" evidence="8">
    <location>
        <begin position="651"/>
        <end position="663"/>
    </location>
</feature>
<evidence type="ECO:0000313" key="11">
    <source>
        <dbReference type="Proteomes" id="UP000008181"/>
    </source>
</evidence>
<keyword evidence="4 7" id="KW-0547">Nucleotide-binding</keyword>
<dbReference type="GO" id="GO:0005524">
    <property type="term" value="F:ATP binding"/>
    <property type="evidence" value="ECO:0007669"/>
    <property type="project" value="UniProtKB-UniRule"/>
</dbReference>
<feature type="compositionally biased region" description="Low complexity" evidence="8">
    <location>
        <begin position="408"/>
        <end position="424"/>
    </location>
</feature>
<feature type="binding site" evidence="7">
    <location>
        <position position="1019"/>
    </location>
    <ligand>
        <name>ATP</name>
        <dbReference type="ChEBI" id="CHEBI:30616"/>
    </ligand>
</feature>
<dbReference type="GO" id="GO:0004674">
    <property type="term" value="F:protein serine/threonine kinase activity"/>
    <property type="evidence" value="ECO:0007669"/>
    <property type="project" value="UniProtKB-KW"/>
</dbReference>
<dbReference type="Gene3D" id="1.10.510.10">
    <property type="entry name" value="Transferase(Phosphotransferase) domain 1"/>
    <property type="match status" value="1"/>
</dbReference>
<feature type="region of interest" description="Disordered" evidence="8">
    <location>
        <begin position="569"/>
        <end position="663"/>
    </location>
</feature>
<feature type="compositionally biased region" description="Low complexity" evidence="8">
    <location>
        <begin position="1405"/>
        <end position="1432"/>
    </location>
</feature>
<dbReference type="RefSeq" id="XP_003648641.1">
    <property type="nucleotide sequence ID" value="XM_003648593.1"/>
</dbReference>
<dbReference type="PROSITE" id="PS50011">
    <property type="entry name" value="PROTEIN_KINASE_DOM"/>
    <property type="match status" value="1"/>
</dbReference>
<feature type="compositionally biased region" description="Low complexity" evidence="8">
    <location>
        <begin position="371"/>
        <end position="395"/>
    </location>
</feature>
<dbReference type="InterPro" id="IPR017441">
    <property type="entry name" value="Protein_kinase_ATP_BS"/>
</dbReference>
<feature type="compositionally biased region" description="Low complexity" evidence="8">
    <location>
        <begin position="154"/>
        <end position="170"/>
    </location>
</feature>
<feature type="compositionally biased region" description="Polar residues" evidence="8">
    <location>
        <begin position="16"/>
        <end position="27"/>
    </location>
</feature>
<evidence type="ECO:0000256" key="3">
    <source>
        <dbReference type="ARBA" id="ARBA00022679"/>
    </source>
</evidence>
<dbReference type="PANTHER" id="PTHR24058:SF22">
    <property type="entry name" value="DUAL SPECIFICITY TYROSINE-PHOSPHORYLATION-REGULATED KINASE 4"/>
    <property type="match status" value="1"/>
</dbReference>
<feature type="compositionally biased region" description="Low complexity" evidence="8">
    <location>
        <begin position="496"/>
        <end position="507"/>
    </location>
</feature>
<dbReference type="GO" id="GO:0005737">
    <property type="term" value="C:cytoplasm"/>
    <property type="evidence" value="ECO:0007669"/>
    <property type="project" value="TreeGrafter"/>
</dbReference>
<dbReference type="SMART" id="SM00220">
    <property type="entry name" value="S_TKc"/>
    <property type="match status" value="1"/>
</dbReference>
<evidence type="ECO:0000256" key="8">
    <source>
        <dbReference type="SAM" id="MobiDB-lite"/>
    </source>
</evidence>
<evidence type="ECO:0000259" key="9">
    <source>
        <dbReference type="PROSITE" id="PS50011"/>
    </source>
</evidence>
<dbReference type="STRING" id="578455.G2QX84"/>
<feature type="domain" description="Protein kinase" evidence="9">
    <location>
        <begin position="990"/>
        <end position="1286"/>
    </location>
</feature>
<protein>
    <recommendedName>
        <fullName evidence="9">Protein kinase domain-containing protein</fullName>
    </recommendedName>
</protein>
<feature type="compositionally biased region" description="Basic and acidic residues" evidence="8">
    <location>
        <begin position="604"/>
        <end position="614"/>
    </location>
</feature>
<keyword evidence="11" id="KW-1185">Reference proteome</keyword>
<feature type="region of interest" description="Disordered" evidence="8">
    <location>
        <begin position="691"/>
        <end position="817"/>
    </location>
</feature>
<evidence type="ECO:0000313" key="10">
    <source>
        <dbReference type="EMBL" id="AEO62305.1"/>
    </source>
</evidence>
<feature type="region of interest" description="Disordered" evidence="8">
    <location>
        <begin position="283"/>
        <end position="438"/>
    </location>
</feature>
<dbReference type="OrthoDB" id="9332038at2759"/>
<evidence type="ECO:0000256" key="6">
    <source>
        <dbReference type="ARBA" id="ARBA00022840"/>
    </source>
</evidence>
<dbReference type="Proteomes" id="UP000008181">
    <property type="component" value="Chromosome 1"/>
</dbReference>
<feature type="region of interest" description="Disordered" evidence="8">
    <location>
        <begin position="258"/>
        <end position="277"/>
    </location>
</feature>
<dbReference type="Pfam" id="PF00069">
    <property type="entry name" value="Pkinase"/>
    <property type="match status" value="1"/>
</dbReference>
<evidence type="ECO:0000256" key="5">
    <source>
        <dbReference type="ARBA" id="ARBA00022777"/>
    </source>
</evidence>
<keyword evidence="6 7" id="KW-0067">ATP-binding</keyword>
<feature type="compositionally biased region" description="Polar residues" evidence="8">
    <location>
        <begin position="588"/>
        <end position="598"/>
    </location>
</feature>
<dbReference type="SUPFAM" id="SSF56112">
    <property type="entry name" value="Protein kinase-like (PK-like)"/>
    <property type="match status" value="1"/>
</dbReference>
<feature type="compositionally biased region" description="Basic residues" evidence="8">
    <location>
        <begin position="512"/>
        <end position="525"/>
    </location>
</feature>
<feature type="compositionally biased region" description="Basic and acidic residues" evidence="8">
    <location>
        <begin position="759"/>
        <end position="770"/>
    </location>
</feature>
<organism evidence="10 11">
    <name type="scientific">Thermothielavioides terrestris (strain ATCC 38088 / NRRL 8126)</name>
    <name type="common">Thielavia terrestris</name>
    <dbReference type="NCBI Taxonomy" id="578455"/>
    <lineage>
        <taxon>Eukaryota</taxon>
        <taxon>Fungi</taxon>
        <taxon>Dikarya</taxon>
        <taxon>Ascomycota</taxon>
        <taxon>Pezizomycotina</taxon>
        <taxon>Sordariomycetes</taxon>
        <taxon>Sordariomycetidae</taxon>
        <taxon>Sordariales</taxon>
        <taxon>Chaetomiaceae</taxon>
        <taxon>Thermothielavioides</taxon>
        <taxon>Thermothielavioides terrestris</taxon>
    </lineage>
</organism>